<protein>
    <submittedName>
        <fullName evidence="1">Uncharacterized protein</fullName>
    </submittedName>
</protein>
<keyword evidence="2" id="KW-1185">Reference proteome</keyword>
<comment type="caution">
    <text evidence="1">The sequence shown here is derived from an EMBL/GenBank/DDBJ whole genome shotgun (WGS) entry which is preliminary data.</text>
</comment>
<dbReference type="Proteomes" id="UP001055879">
    <property type="component" value="Linkage Group LG09"/>
</dbReference>
<name>A0ACB9A0B3_ARCLA</name>
<evidence type="ECO:0000313" key="1">
    <source>
        <dbReference type="EMBL" id="KAI3702873.1"/>
    </source>
</evidence>
<proteinExistence type="predicted"/>
<sequence length="425" mass="47439">MESTTAISKPPWPELLGSNNWDGLLQPFNLSLRTLILRCGDFCQATYDAFNNDKNSKYAGSSRYGKQSFFHKVMLQSASTYQISAFLYATAKVTVPEAFFLHSLSREAWDRESNWIGYIATTTDEVSRSLGRREIYVVWRGTSRGYEWINVLGAKSESAEPLLRQKKWRTTATETETGDLSSSSSDSDEDEDESVPKVMKGWLSVYTSNDPNSSFTNLSARTQLTKNIKHLVDKYKTEEISIIITGHSLGASLAILSAFDLAENGITNIQISAFVFGSPQVGNKAFNDRLNQFSNVKILHIKNKIDVIPLYPSGLLGYVNSGVLFEIDTRKSGSLKASTNTGDWHNLQGMLHVVAGWNGDDGEFELQVERSLALVNKSSEFLKDELLVPGSWWIEKNKGMIMDENGGWSLEPPDEEDIPVPENTL</sequence>
<dbReference type="EMBL" id="CM042055">
    <property type="protein sequence ID" value="KAI3702873.1"/>
    <property type="molecule type" value="Genomic_DNA"/>
</dbReference>
<organism evidence="1 2">
    <name type="scientific">Arctium lappa</name>
    <name type="common">Greater burdock</name>
    <name type="synonym">Lappa major</name>
    <dbReference type="NCBI Taxonomy" id="4217"/>
    <lineage>
        <taxon>Eukaryota</taxon>
        <taxon>Viridiplantae</taxon>
        <taxon>Streptophyta</taxon>
        <taxon>Embryophyta</taxon>
        <taxon>Tracheophyta</taxon>
        <taxon>Spermatophyta</taxon>
        <taxon>Magnoliopsida</taxon>
        <taxon>eudicotyledons</taxon>
        <taxon>Gunneridae</taxon>
        <taxon>Pentapetalae</taxon>
        <taxon>asterids</taxon>
        <taxon>campanulids</taxon>
        <taxon>Asterales</taxon>
        <taxon>Asteraceae</taxon>
        <taxon>Carduoideae</taxon>
        <taxon>Cardueae</taxon>
        <taxon>Arctiinae</taxon>
        <taxon>Arctium</taxon>
    </lineage>
</organism>
<evidence type="ECO:0000313" key="2">
    <source>
        <dbReference type="Proteomes" id="UP001055879"/>
    </source>
</evidence>
<reference evidence="1 2" key="2">
    <citation type="journal article" date="2022" name="Mol. Ecol. Resour.">
        <title>The genomes of chicory, endive, great burdock and yacon provide insights into Asteraceae paleo-polyploidization history and plant inulin production.</title>
        <authorList>
            <person name="Fan W."/>
            <person name="Wang S."/>
            <person name="Wang H."/>
            <person name="Wang A."/>
            <person name="Jiang F."/>
            <person name="Liu H."/>
            <person name="Zhao H."/>
            <person name="Xu D."/>
            <person name="Zhang Y."/>
        </authorList>
    </citation>
    <scope>NUCLEOTIDE SEQUENCE [LARGE SCALE GENOMIC DNA]</scope>
    <source>
        <strain evidence="2">cv. Niubang</strain>
    </source>
</reference>
<reference evidence="2" key="1">
    <citation type="journal article" date="2022" name="Mol. Ecol. Resour.">
        <title>The genomes of chicory, endive, great burdock and yacon provide insights into Asteraceae palaeo-polyploidization history and plant inulin production.</title>
        <authorList>
            <person name="Fan W."/>
            <person name="Wang S."/>
            <person name="Wang H."/>
            <person name="Wang A."/>
            <person name="Jiang F."/>
            <person name="Liu H."/>
            <person name="Zhao H."/>
            <person name="Xu D."/>
            <person name="Zhang Y."/>
        </authorList>
    </citation>
    <scope>NUCLEOTIDE SEQUENCE [LARGE SCALE GENOMIC DNA]</scope>
    <source>
        <strain evidence="2">cv. Niubang</strain>
    </source>
</reference>
<accession>A0ACB9A0B3</accession>
<gene>
    <name evidence="1" type="ORF">L6452_28626</name>
</gene>